<organism evidence="5 6">
    <name type="scientific">Gemmobacter lanyuensis</name>
    <dbReference type="NCBI Taxonomy" id="1054497"/>
    <lineage>
        <taxon>Bacteria</taxon>
        <taxon>Pseudomonadati</taxon>
        <taxon>Pseudomonadota</taxon>
        <taxon>Alphaproteobacteria</taxon>
        <taxon>Rhodobacterales</taxon>
        <taxon>Paracoccaceae</taxon>
        <taxon>Gemmobacter</taxon>
    </lineage>
</organism>
<dbReference type="PANTHER" id="PTHR43179">
    <property type="entry name" value="RHAMNOSYLTRANSFERASE WBBL"/>
    <property type="match status" value="1"/>
</dbReference>
<dbReference type="Proteomes" id="UP000628984">
    <property type="component" value="Unassembled WGS sequence"/>
</dbReference>
<dbReference type="EMBL" id="BMYQ01000004">
    <property type="protein sequence ID" value="GGW28846.1"/>
    <property type="molecule type" value="Genomic_DNA"/>
</dbReference>
<evidence type="ECO:0000256" key="3">
    <source>
        <dbReference type="ARBA" id="ARBA00022679"/>
    </source>
</evidence>
<evidence type="ECO:0000313" key="6">
    <source>
        <dbReference type="Proteomes" id="UP000628984"/>
    </source>
</evidence>
<keyword evidence="2" id="KW-0328">Glycosyltransferase</keyword>
<dbReference type="InterPro" id="IPR029044">
    <property type="entry name" value="Nucleotide-diphossugar_trans"/>
</dbReference>
<keyword evidence="3" id="KW-0808">Transferase</keyword>
<comment type="similarity">
    <text evidence="1">Belongs to the glycosyltransferase 2 family.</text>
</comment>
<evidence type="ECO:0000259" key="4">
    <source>
        <dbReference type="Pfam" id="PF00535"/>
    </source>
</evidence>
<dbReference type="Pfam" id="PF00535">
    <property type="entry name" value="Glycos_transf_2"/>
    <property type="match status" value="1"/>
</dbReference>
<evidence type="ECO:0000313" key="5">
    <source>
        <dbReference type="EMBL" id="GGW28846.1"/>
    </source>
</evidence>
<dbReference type="PANTHER" id="PTHR43179:SF12">
    <property type="entry name" value="GALACTOFURANOSYLTRANSFERASE GLFT2"/>
    <property type="match status" value="1"/>
</dbReference>
<dbReference type="AlphaFoldDB" id="A0A918ISJ5"/>
<dbReference type="InterPro" id="IPR001173">
    <property type="entry name" value="Glyco_trans_2-like"/>
</dbReference>
<dbReference type="GO" id="GO:0016757">
    <property type="term" value="F:glycosyltransferase activity"/>
    <property type="evidence" value="ECO:0007669"/>
    <property type="project" value="UniProtKB-KW"/>
</dbReference>
<dbReference type="Gene3D" id="3.90.550.10">
    <property type="entry name" value="Spore Coat Polysaccharide Biosynthesis Protein SpsA, Chain A"/>
    <property type="match status" value="1"/>
</dbReference>
<comment type="caution">
    <text evidence="5">The sequence shown here is derived from an EMBL/GenBank/DDBJ whole genome shotgun (WGS) entry which is preliminary data.</text>
</comment>
<reference evidence="5" key="1">
    <citation type="journal article" date="2014" name="Int. J. Syst. Evol. Microbiol.">
        <title>Complete genome sequence of Corynebacterium casei LMG S-19264T (=DSM 44701T), isolated from a smear-ripened cheese.</title>
        <authorList>
            <consortium name="US DOE Joint Genome Institute (JGI-PGF)"/>
            <person name="Walter F."/>
            <person name="Albersmeier A."/>
            <person name="Kalinowski J."/>
            <person name="Ruckert C."/>
        </authorList>
    </citation>
    <scope>NUCLEOTIDE SEQUENCE</scope>
    <source>
        <strain evidence="5">KCTC 23714</strain>
    </source>
</reference>
<dbReference type="RefSeq" id="WP_189633402.1">
    <property type="nucleotide sequence ID" value="NZ_BMYQ01000004.1"/>
</dbReference>
<accession>A0A918ISJ5</accession>
<proteinExistence type="inferred from homology"/>
<reference evidence="5" key="2">
    <citation type="submission" date="2020-09" db="EMBL/GenBank/DDBJ databases">
        <authorList>
            <person name="Sun Q."/>
            <person name="Kim S."/>
        </authorList>
    </citation>
    <scope>NUCLEOTIDE SEQUENCE</scope>
    <source>
        <strain evidence="5">KCTC 23714</strain>
    </source>
</reference>
<keyword evidence="6" id="KW-1185">Reference proteome</keyword>
<feature type="domain" description="Glycosyltransferase 2-like" evidence="4">
    <location>
        <begin position="7"/>
        <end position="130"/>
    </location>
</feature>
<gene>
    <name evidence="5" type="ORF">GCM10011452_16710</name>
</gene>
<sequence length="412" mass="44884">MALPATSLIIVSRHRAAALRRAVAAVCQLDHQQVELIVVADPAAFAGLPDLPIKKVPFDTPNISAARNAGLAVAAGEVIAFLDDDAVPEPPWLSRLTAPFQQPDIVAATGYVIGRNGFSYQWRASEVDHLGEDHPLQVPDTGMVQAGSARRTIKTQGTNCAFRAGLLRKVGGFDPAYHFFLDEADLDLRLALSGRTAVVPKARVHHGFHASDRRRSDRVPTTLHEIGASSMVFLRRHADEAAWPAALARRRATERLRALGHMVGGALLPGEVGPLLATLEAGIAEGASRHLQPLSPLPLPDQPFLPLPGTGPRQLRLFAGRAWQGHALARAARTAVAEGAVAVVMRLSPTARRHSIRFHPDGYWEQTGGLFGAAERHEPAVRPFTFSRRVHQESLRWAEFRPSFLRFQDKLE</sequence>
<evidence type="ECO:0000256" key="1">
    <source>
        <dbReference type="ARBA" id="ARBA00006739"/>
    </source>
</evidence>
<dbReference type="SUPFAM" id="SSF53448">
    <property type="entry name" value="Nucleotide-diphospho-sugar transferases"/>
    <property type="match status" value="1"/>
</dbReference>
<name>A0A918ISJ5_9RHOB</name>
<evidence type="ECO:0000256" key="2">
    <source>
        <dbReference type="ARBA" id="ARBA00022676"/>
    </source>
</evidence>
<protein>
    <recommendedName>
        <fullName evidence="4">Glycosyltransferase 2-like domain-containing protein</fullName>
    </recommendedName>
</protein>